<keyword evidence="4 9" id="KW-0812">Transmembrane</keyword>
<feature type="transmembrane region" description="Helical" evidence="9">
    <location>
        <begin position="392"/>
        <end position="413"/>
    </location>
</feature>
<dbReference type="Proteomes" id="UP000321393">
    <property type="component" value="Unassembled WGS sequence"/>
</dbReference>
<name>A0A5A7ULF2_CUCMM</name>
<feature type="transmembrane region" description="Helical" evidence="9">
    <location>
        <begin position="336"/>
        <end position="355"/>
    </location>
</feature>
<evidence type="ECO:0000256" key="5">
    <source>
        <dbReference type="ARBA" id="ARBA00022989"/>
    </source>
</evidence>
<evidence type="ECO:0000256" key="4">
    <source>
        <dbReference type="ARBA" id="ARBA00022692"/>
    </source>
</evidence>
<evidence type="ECO:0000256" key="1">
    <source>
        <dbReference type="ARBA" id="ARBA00004141"/>
    </source>
</evidence>
<dbReference type="GO" id="GO:0016020">
    <property type="term" value="C:membrane"/>
    <property type="evidence" value="ECO:0007669"/>
    <property type="project" value="UniProtKB-SubCell"/>
</dbReference>
<comment type="caution">
    <text evidence="10">The sequence shown here is derived from an EMBL/GenBank/DDBJ whole genome shotgun (WGS) entry which is preliminary data.</text>
</comment>
<dbReference type="Pfam" id="PF11744">
    <property type="entry name" value="ALMT"/>
    <property type="match status" value="2"/>
</dbReference>
<keyword evidence="5 9" id="KW-1133">Transmembrane helix</keyword>
<evidence type="ECO:0000256" key="3">
    <source>
        <dbReference type="ARBA" id="ARBA00022448"/>
    </source>
</evidence>
<evidence type="ECO:0000256" key="6">
    <source>
        <dbReference type="ARBA" id="ARBA00023065"/>
    </source>
</evidence>
<accession>A0A5A7ULF2</accession>
<dbReference type="STRING" id="1194695.A0A5A7ULF2"/>
<evidence type="ECO:0000256" key="9">
    <source>
        <dbReference type="SAM" id="Phobius"/>
    </source>
</evidence>
<feature type="transmembrane region" description="Helical" evidence="9">
    <location>
        <begin position="100"/>
        <end position="117"/>
    </location>
</feature>
<keyword evidence="8" id="KW-0407">Ion channel</keyword>
<comment type="similarity">
    <text evidence="2">Belongs to the aromatic acid exporter (TC 2.A.85) family.</text>
</comment>
<evidence type="ECO:0000256" key="8">
    <source>
        <dbReference type="ARBA" id="ARBA00023303"/>
    </source>
</evidence>
<keyword evidence="3" id="KW-0813">Transport</keyword>
<dbReference type="InterPro" id="IPR020966">
    <property type="entry name" value="ALMT"/>
</dbReference>
<evidence type="ECO:0000256" key="2">
    <source>
        <dbReference type="ARBA" id="ARBA00007079"/>
    </source>
</evidence>
<keyword evidence="7 9" id="KW-0472">Membrane</keyword>
<evidence type="ECO:0000313" key="11">
    <source>
        <dbReference type="Proteomes" id="UP000321393"/>
    </source>
</evidence>
<proteinExistence type="inferred from homology"/>
<dbReference type="GO" id="GO:0015743">
    <property type="term" value="P:malate transport"/>
    <property type="evidence" value="ECO:0007669"/>
    <property type="project" value="InterPro"/>
</dbReference>
<feature type="transmembrane region" description="Helical" evidence="9">
    <location>
        <begin position="44"/>
        <end position="63"/>
    </location>
</feature>
<keyword evidence="6" id="KW-0406">Ion transport</keyword>
<feature type="transmembrane region" description="Helical" evidence="9">
    <location>
        <begin position="445"/>
        <end position="465"/>
    </location>
</feature>
<feature type="transmembrane region" description="Helical" evidence="9">
    <location>
        <begin position="75"/>
        <end position="93"/>
    </location>
</feature>
<dbReference type="OrthoDB" id="68611at2759"/>
<feature type="transmembrane region" description="Helical" evidence="9">
    <location>
        <begin position="185"/>
        <end position="207"/>
    </location>
</feature>
<feature type="transmembrane region" description="Helical" evidence="9">
    <location>
        <begin position="155"/>
        <end position="173"/>
    </location>
</feature>
<feature type="transmembrane region" description="Helical" evidence="9">
    <location>
        <begin position="419"/>
        <end position="438"/>
    </location>
</feature>
<sequence length="742" mass="83215">MEMECDEKVRVWRRMSLWVKSLFAKLVEIGKKAKALGKDDPRRVIHALKLGLTLTIVSLLYYYKPLYDNFGVSAMWAVMTVVVVLEFSVGATLGKGLNRAFATLFAGGLGAGAHHLAALSGHVGQPIITSIFVFLTACTLTFMRFFPSIKAKYDYGMMISILSFSLVSISGLRDDEIFLLLQKRVSTIFLGVCVCLIISISISPFWAGQDLHNRIALNIEYLALFFEGYGSEYFKTLQDREANKDENFSQSYKSILKSSGIEDTLYNFARWEPGHGCFQFRHPWKQYLKIGSLTYQCAFRVDALHRNLHSNVQLKAKVIELFKKTKKLAKDDPRRIVHSLKVGLAITLVSLFYYFEPLYDGLGASAMWAILTVVVVFEFSVGATFGRGLNRVLATFLAAALGFGVHFLADLAGDKAQPIMLSLSVFFLAAITTFVRFFPRIKARYDYGFLIFILTFCLVSVSGYREDEILKVAYRRALTILIGTFIAILICILICPVWAGDDLHSLVSNNIEQLANFFQGFGVEYSNEWKEDERIVEGFKSVLSSRQTEESLVNFARWEPPHGTFKFRHPWKQYSRIGSLTRQCAYRLESLNTYLLAESQTPLHIRDQLKESCTKMSTESGKALKDLASSIRTMTLPRLPNPHIEKSKAAAKDLKAALKIRPCNSSIDLLEIVPMATVASLLIDSISCIEKIAESVGELASLANFKCLEVGKSASLKFQQEQQQKLATPAIVSGHCHVVTVD</sequence>
<gene>
    <name evidence="10" type="ORF">E6C27_scaffold319G00230</name>
</gene>
<comment type="subcellular location">
    <subcellularLocation>
        <location evidence="1">Membrane</location>
        <topology evidence="1">Multi-pass membrane protein</topology>
    </subcellularLocation>
</comment>
<evidence type="ECO:0000313" key="10">
    <source>
        <dbReference type="EMBL" id="KAA0055908.1"/>
    </source>
</evidence>
<evidence type="ECO:0000256" key="7">
    <source>
        <dbReference type="ARBA" id="ARBA00023136"/>
    </source>
</evidence>
<protein>
    <submittedName>
        <fullName evidence="10">Aluminum-activated malate transporter 2-like</fullName>
    </submittedName>
</protein>
<dbReference type="EMBL" id="SSTE01008362">
    <property type="protein sequence ID" value="KAA0055908.1"/>
    <property type="molecule type" value="Genomic_DNA"/>
</dbReference>
<dbReference type="PANTHER" id="PTHR31086">
    <property type="entry name" value="ALUMINUM-ACTIVATED MALATE TRANSPORTER 10"/>
    <property type="match status" value="1"/>
</dbReference>
<reference evidence="10 11" key="1">
    <citation type="submission" date="2019-08" db="EMBL/GenBank/DDBJ databases">
        <title>Draft genome sequences of two oriental melons (Cucumis melo L. var makuwa).</title>
        <authorList>
            <person name="Kwon S.-Y."/>
        </authorList>
    </citation>
    <scope>NUCLEOTIDE SEQUENCE [LARGE SCALE GENOMIC DNA]</scope>
    <source>
        <strain evidence="11">cv. SW 3</strain>
        <tissue evidence="10">Leaf</tissue>
    </source>
</reference>
<dbReference type="GO" id="GO:0034220">
    <property type="term" value="P:monoatomic ion transmembrane transport"/>
    <property type="evidence" value="ECO:0007669"/>
    <property type="project" value="UniProtKB-KW"/>
</dbReference>
<feature type="transmembrane region" description="Helical" evidence="9">
    <location>
        <begin position="123"/>
        <end position="143"/>
    </location>
</feature>
<feature type="transmembrane region" description="Helical" evidence="9">
    <location>
        <begin position="477"/>
        <end position="499"/>
    </location>
</feature>
<feature type="transmembrane region" description="Helical" evidence="9">
    <location>
        <begin position="367"/>
        <end position="385"/>
    </location>
</feature>
<dbReference type="AlphaFoldDB" id="A0A5A7ULF2"/>
<organism evidence="10 11">
    <name type="scientific">Cucumis melo var. makuwa</name>
    <name type="common">Oriental melon</name>
    <dbReference type="NCBI Taxonomy" id="1194695"/>
    <lineage>
        <taxon>Eukaryota</taxon>
        <taxon>Viridiplantae</taxon>
        <taxon>Streptophyta</taxon>
        <taxon>Embryophyta</taxon>
        <taxon>Tracheophyta</taxon>
        <taxon>Spermatophyta</taxon>
        <taxon>Magnoliopsida</taxon>
        <taxon>eudicotyledons</taxon>
        <taxon>Gunneridae</taxon>
        <taxon>Pentapetalae</taxon>
        <taxon>rosids</taxon>
        <taxon>fabids</taxon>
        <taxon>Cucurbitales</taxon>
        <taxon>Cucurbitaceae</taxon>
        <taxon>Benincaseae</taxon>
        <taxon>Cucumis</taxon>
    </lineage>
</organism>